<evidence type="ECO:0000256" key="4">
    <source>
        <dbReference type="PROSITE-ProRule" id="PRU00335"/>
    </source>
</evidence>
<dbReference type="Pfam" id="PF00440">
    <property type="entry name" value="TetR_N"/>
    <property type="match status" value="1"/>
</dbReference>
<dbReference type="RefSeq" id="WP_179541706.1">
    <property type="nucleotide sequence ID" value="NZ_BAAALL010000006.1"/>
</dbReference>
<organism evidence="6 7">
    <name type="scientific">Nesterenkonia xinjiangensis</name>
    <dbReference type="NCBI Taxonomy" id="225327"/>
    <lineage>
        <taxon>Bacteria</taxon>
        <taxon>Bacillati</taxon>
        <taxon>Actinomycetota</taxon>
        <taxon>Actinomycetes</taxon>
        <taxon>Micrococcales</taxon>
        <taxon>Micrococcaceae</taxon>
        <taxon>Nesterenkonia</taxon>
    </lineage>
</organism>
<evidence type="ECO:0000256" key="3">
    <source>
        <dbReference type="ARBA" id="ARBA00023163"/>
    </source>
</evidence>
<evidence type="ECO:0000313" key="7">
    <source>
        <dbReference type="Proteomes" id="UP000535437"/>
    </source>
</evidence>
<reference evidence="6 7" key="1">
    <citation type="submission" date="2020-07" db="EMBL/GenBank/DDBJ databases">
        <title>Sequencing the genomes of 1000 actinobacteria strains.</title>
        <authorList>
            <person name="Klenk H.-P."/>
        </authorList>
    </citation>
    <scope>NUCLEOTIDE SEQUENCE [LARGE SCALE GENOMIC DNA]</scope>
    <source>
        <strain evidence="6 7">DSM 15475</strain>
    </source>
</reference>
<dbReference type="InterPro" id="IPR001647">
    <property type="entry name" value="HTH_TetR"/>
</dbReference>
<dbReference type="GO" id="GO:0000976">
    <property type="term" value="F:transcription cis-regulatory region binding"/>
    <property type="evidence" value="ECO:0007669"/>
    <property type="project" value="TreeGrafter"/>
</dbReference>
<keyword evidence="2 4" id="KW-0238">DNA-binding</keyword>
<comment type="caution">
    <text evidence="6">The sequence shown here is derived from an EMBL/GenBank/DDBJ whole genome shotgun (WGS) entry which is preliminary data.</text>
</comment>
<dbReference type="AlphaFoldDB" id="A0A7Z0GLS7"/>
<sequence>MSSSTSLTRRRWEATRLDIARTAARLFAEQGTSAVTVERIAGEAGVSLRTFYRYFRSKEEAVAPLLGVGAGLWQEALAGSGASDPREVIPDLIEQVLGRGGSGGGAIARMRGLLQAAAEDPALEAVWQRVNHDSERQLRLIIGSLVEDADPLSVRLLAAAATHSIRIGLEHWARSDDGAESPAALASRAFVQLSQGIELRG</sequence>
<evidence type="ECO:0000256" key="1">
    <source>
        <dbReference type="ARBA" id="ARBA00023015"/>
    </source>
</evidence>
<protein>
    <submittedName>
        <fullName evidence="6">AcrR family transcriptional regulator</fullName>
    </submittedName>
</protein>
<name>A0A7Z0GLS7_9MICC</name>
<accession>A0A7Z0GLS7</accession>
<dbReference type="GO" id="GO:0003700">
    <property type="term" value="F:DNA-binding transcription factor activity"/>
    <property type="evidence" value="ECO:0007669"/>
    <property type="project" value="TreeGrafter"/>
</dbReference>
<evidence type="ECO:0000256" key="2">
    <source>
        <dbReference type="ARBA" id="ARBA00023125"/>
    </source>
</evidence>
<dbReference type="InterPro" id="IPR050109">
    <property type="entry name" value="HTH-type_TetR-like_transc_reg"/>
</dbReference>
<dbReference type="PANTHER" id="PTHR30055:SF238">
    <property type="entry name" value="MYCOFACTOCIN BIOSYNTHESIS TRANSCRIPTIONAL REGULATOR MFTR-RELATED"/>
    <property type="match status" value="1"/>
</dbReference>
<keyword evidence="7" id="KW-1185">Reference proteome</keyword>
<dbReference type="EMBL" id="JACCFY010000001">
    <property type="protein sequence ID" value="NYJ78356.1"/>
    <property type="molecule type" value="Genomic_DNA"/>
</dbReference>
<dbReference type="SUPFAM" id="SSF46689">
    <property type="entry name" value="Homeodomain-like"/>
    <property type="match status" value="1"/>
</dbReference>
<feature type="domain" description="HTH tetR-type" evidence="5">
    <location>
        <begin position="13"/>
        <end position="73"/>
    </location>
</feature>
<keyword evidence="1" id="KW-0805">Transcription regulation</keyword>
<dbReference type="Proteomes" id="UP000535437">
    <property type="component" value="Unassembled WGS sequence"/>
</dbReference>
<evidence type="ECO:0000259" key="5">
    <source>
        <dbReference type="PROSITE" id="PS50977"/>
    </source>
</evidence>
<dbReference type="PANTHER" id="PTHR30055">
    <property type="entry name" value="HTH-TYPE TRANSCRIPTIONAL REGULATOR RUTR"/>
    <property type="match status" value="1"/>
</dbReference>
<feature type="DNA-binding region" description="H-T-H motif" evidence="4">
    <location>
        <begin position="36"/>
        <end position="55"/>
    </location>
</feature>
<evidence type="ECO:0000313" key="6">
    <source>
        <dbReference type="EMBL" id="NYJ78356.1"/>
    </source>
</evidence>
<dbReference type="PROSITE" id="PS50977">
    <property type="entry name" value="HTH_TETR_2"/>
    <property type="match status" value="1"/>
</dbReference>
<dbReference type="Gene3D" id="1.10.357.10">
    <property type="entry name" value="Tetracycline Repressor, domain 2"/>
    <property type="match status" value="1"/>
</dbReference>
<dbReference type="InterPro" id="IPR009057">
    <property type="entry name" value="Homeodomain-like_sf"/>
</dbReference>
<gene>
    <name evidence="6" type="ORF">HNR09_001767</name>
</gene>
<proteinExistence type="predicted"/>
<keyword evidence="3" id="KW-0804">Transcription</keyword>
<dbReference type="PRINTS" id="PR00455">
    <property type="entry name" value="HTHTETR"/>
</dbReference>